<evidence type="ECO:0000259" key="3">
    <source>
        <dbReference type="Pfam" id="PF13359"/>
    </source>
</evidence>
<reference evidence="4" key="2">
    <citation type="journal article" date="2022" name="Elife">
        <title>Obligate sexual reproduction of a homothallic fungus closely related to the Cryptococcus pathogenic species complex.</title>
        <authorList>
            <person name="Passer A.R."/>
            <person name="Clancey S.A."/>
            <person name="Shea T."/>
            <person name="David-Palma M."/>
            <person name="Averette A.F."/>
            <person name="Boekhout T."/>
            <person name="Porcel B.M."/>
            <person name="Nowrousian M."/>
            <person name="Cuomo C.A."/>
            <person name="Sun S."/>
            <person name="Heitman J."/>
            <person name="Coelho M.A."/>
        </authorList>
    </citation>
    <scope>NUCLEOTIDE SEQUENCE</scope>
    <source>
        <strain evidence="4">CBS 7841</strain>
    </source>
</reference>
<dbReference type="Pfam" id="PF13359">
    <property type="entry name" value="DDE_Tnp_4"/>
    <property type="match status" value="1"/>
</dbReference>
<dbReference type="GO" id="GO:0046872">
    <property type="term" value="F:metal ion binding"/>
    <property type="evidence" value="ECO:0007669"/>
    <property type="project" value="UniProtKB-KW"/>
</dbReference>
<evidence type="ECO:0000313" key="4">
    <source>
        <dbReference type="EMBL" id="WVN90703.1"/>
    </source>
</evidence>
<comment type="cofactor">
    <cofactor evidence="1">
        <name>a divalent metal cation</name>
        <dbReference type="ChEBI" id="CHEBI:60240"/>
    </cofactor>
</comment>
<dbReference type="Proteomes" id="UP000094043">
    <property type="component" value="Chromosome 8"/>
</dbReference>
<dbReference type="KEGG" id="cdep:91090153"/>
<keyword evidence="5" id="KW-1185">Reference proteome</keyword>
<dbReference type="EMBL" id="CP143791">
    <property type="protein sequence ID" value="WVN90703.1"/>
    <property type="molecule type" value="Genomic_DNA"/>
</dbReference>
<reference evidence="4" key="3">
    <citation type="submission" date="2024-01" db="EMBL/GenBank/DDBJ databases">
        <authorList>
            <person name="Coelho M.A."/>
            <person name="David-Palma M."/>
            <person name="Shea T."/>
            <person name="Sun S."/>
            <person name="Cuomo C.A."/>
            <person name="Heitman J."/>
        </authorList>
    </citation>
    <scope>NUCLEOTIDE SEQUENCE</scope>
    <source>
        <strain evidence="4">CBS 7841</strain>
    </source>
</reference>
<dbReference type="GeneID" id="91090153"/>
<dbReference type="InterPro" id="IPR027806">
    <property type="entry name" value="HARBI1_dom"/>
</dbReference>
<evidence type="ECO:0000256" key="1">
    <source>
        <dbReference type="ARBA" id="ARBA00001968"/>
    </source>
</evidence>
<feature type="domain" description="DDE Tnp4" evidence="3">
    <location>
        <begin position="78"/>
        <end position="160"/>
    </location>
</feature>
<accession>A0AAJ8M3Y8</accession>
<dbReference type="AlphaFoldDB" id="A0AAJ8M3Y8"/>
<evidence type="ECO:0000313" key="5">
    <source>
        <dbReference type="Proteomes" id="UP000094043"/>
    </source>
</evidence>
<reference evidence="4" key="1">
    <citation type="submission" date="2016-06" db="EMBL/GenBank/DDBJ databases">
        <authorList>
            <person name="Cuomo C."/>
            <person name="Litvintseva A."/>
            <person name="Heitman J."/>
            <person name="Chen Y."/>
            <person name="Sun S."/>
            <person name="Springer D."/>
            <person name="Dromer F."/>
            <person name="Young S."/>
            <person name="Zeng Q."/>
            <person name="Chapman S."/>
            <person name="Gujja S."/>
            <person name="Saif S."/>
            <person name="Birren B."/>
        </authorList>
    </citation>
    <scope>NUCLEOTIDE SEQUENCE</scope>
    <source>
        <strain evidence="4">CBS 7841</strain>
    </source>
</reference>
<gene>
    <name evidence="4" type="ORF">L203_105945</name>
</gene>
<name>A0AAJ8M3Y8_9TREE</name>
<evidence type="ECO:0000256" key="2">
    <source>
        <dbReference type="ARBA" id="ARBA00022723"/>
    </source>
</evidence>
<keyword evidence="2" id="KW-0479">Metal-binding</keyword>
<proteinExistence type="predicted"/>
<sequence>MAYAESEESIAYRVDLPSGPLIHLELQNTVAWPGGAERDRVKYAVQDLCGLLNGVGHIDGSYLNLAQVPAKSDKPNDYSPDEYMLGDAGLLCTPTAIAMFRRARGHADFDENLTFFNTQAAKVRVTVEQAFGIFKARLGILHSANTRMILAMNTTCILRNLLLRNWRLLLT</sequence>
<dbReference type="RefSeq" id="XP_066071403.1">
    <property type="nucleotide sequence ID" value="XM_066215306.1"/>
</dbReference>
<organism evidence="4 5">
    <name type="scientific">Cryptococcus depauperatus CBS 7841</name>
    <dbReference type="NCBI Taxonomy" id="1295531"/>
    <lineage>
        <taxon>Eukaryota</taxon>
        <taxon>Fungi</taxon>
        <taxon>Dikarya</taxon>
        <taxon>Basidiomycota</taxon>
        <taxon>Agaricomycotina</taxon>
        <taxon>Tremellomycetes</taxon>
        <taxon>Tremellales</taxon>
        <taxon>Cryptococcaceae</taxon>
        <taxon>Cryptococcus</taxon>
    </lineage>
</organism>
<protein>
    <recommendedName>
        <fullName evidence="3">DDE Tnp4 domain-containing protein</fullName>
    </recommendedName>
</protein>